<organism evidence="1 2">
    <name type="scientific">Trifolium medium</name>
    <dbReference type="NCBI Taxonomy" id="97028"/>
    <lineage>
        <taxon>Eukaryota</taxon>
        <taxon>Viridiplantae</taxon>
        <taxon>Streptophyta</taxon>
        <taxon>Embryophyta</taxon>
        <taxon>Tracheophyta</taxon>
        <taxon>Spermatophyta</taxon>
        <taxon>Magnoliopsida</taxon>
        <taxon>eudicotyledons</taxon>
        <taxon>Gunneridae</taxon>
        <taxon>Pentapetalae</taxon>
        <taxon>rosids</taxon>
        <taxon>fabids</taxon>
        <taxon>Fabales</taxon>
        <taxon>Fabaceae</taxon>
        <taxon>Papilionoideae</taxon>
        <taxon>50 kb inversion clade</taxon>
        <taxon>NPAAA clade</taxon>
        <taxon>Hologalegina</taxon>
        <taxon>IRL clade</taxon>
        <taxon>Trifolieae</taxon>
        <taxon>Trifolium</taxon>
    </lineage>
</organism>
<dbReference type="AlphaFoldDB" id="A0A392V6E2"/>
<protein>
    <submittedName>
        <fullName evidence="1">Uncharacterized protein</fullName>
    </submittedName>
</protein>
<evidence type="ECO:0000313" key="2">
    <source>
        <dbReference type="Proteomes" id="UP000265520"/>
    </source>
</evidence>
<sequence>VAVELPREEAPRSVLDEVGLKPVEEQDCELLEMALRTVAVLK</sequence>
<comment type="caution">
    <text evidence="1">The sequence shown here is derived from an EMBL/GenBank/DDBJ whole genome shotgun (WGS) entry which is preliminary data.</text>
</comment>
<proteinExistence type="predicted"/>
<dbReference type="Proteomes" id="UP000265520">
    <property type="component" value="Unassembled WGS sequence"/>
</dbReference>
<reference evidence="1 2" key="1">
    <citation type="journal article" date="2018" name="Front. Plant Sci.">
        <title>Red Clover (Trifolium pratense) and Zigzag Clover (T. medium) - A Picture of Genomic Similarities and Differences.</title>
        <authorList>
            <person name="Dluhosova J."/>
            <person name="Istvanek J."/>
            <person name="Nedelnik J."/>
            <person name="Repkova J."/>
        </authorList>
    </citation>
    <scope>NUCLEOTIDE SEQUENCE [LARGE SCALE GENOMIC DNA]</scope>
    <source>
        <strain evidence="2">cv. 10/8</strain>
        <tissue evidence="1">Leaf</tissue>
    </source>
</reference>
<feature type="non-terminal residue" evidence="1">
    <location>
        <position position="1"/>
    </location>
</feature>
<dbReference type="EMBL" id="LXQA011077946">
    <property type="protein sequence ID" value="MCI83898.1"/>
    <property type="molecule type" value="Genomic_DNA"/>
</dbReference>
<accession>A0A392V6E2</accession>
<name>A0A392V6E2_9FABA</name>
<keyword evidence="2" id="KW-1185">Reference proteome</keyword>
<feature type="non-terminal residue" evidence="1">
    <location>
        <position position="42"/>
    </location>
</feature>
<evidence type="ECO:0000313" key="1">
    <source>
        <dbReference type="EMBL" id="MCI83898.1"/>
    </source>
</evidence>